<dbReference type="Pfam" id="PF00497">
    <property type="entry name" value="SBP_bac_3"/>
    <property type="match status" value="1"/>
</dbReference>
<sequence length="257" mass="28807">MRTVLAIIAILLSVTYALAEEPFHLSTDANFPPYSELINDEVQGIDIDIIREAATRAGINVVIEAYPWKRAMMMLSNGETDGTFSVFRNEEREAYALFSSNPVHISDLAVFMNRSSLKNYNQLDDLFGQTVFIAAGFSISDAFDEAVKTNRIRPTYARDTEDGLSRLLESPNGYLISNRVSVLYYARKRGVLDQIRSSPLLVRANRGAYLAIPRSREVTPALQNMLERLDKELGRMWADGTIEAIITPYITTTSPTP</sequence>
<dbReference type="PANTHER" id="PTHR35936:SF6">
    <property type="entry name" value="AMINO ACID ABC TRANSPORTER SUBSTRATE-BINDING PAAT FAMILY PROTEIN"/>
    <property type="match status" value="1"/>
</dbReference>
<dbReference type="EMBL" id="LT907975">
    <property type="protein sequence ID" value="SOB58773.1"/>
    <property type="molecule type" value="Genomic_DNA"/>
</dbReference>
<dbReference type="AlphaFoldDB" id="A0A2C8F9Q9"/>
<gene>
    <name evidence="4" type="ORF">DPRO_1873</name>
</gene>
<dbReference type="Proteomes" id="UP000219215">
    <property type="component" value="Chromosome DPRO"/>
</dbReference>
<evidence type="ECO:0000313" key="4">
    <source>
        <dbReference type="EMBL" id="SOB58773.1"/>
    </source>
</evidence>
<dbReference type="Gene3D" id="3.40.190.10">
    <property type="entry name" value="Periplasmic binding protein-like II"/>
    <property type="match status" value="2"/>
</dbReference>
<dbReference type="PANTHER" id="PTHR35936">
    <property type="entry name" value="MEMBRANE-BOUND LYTIC MUREIN TRANSGLYCOSYLASE F"/>
    <property type="match status" value="1"/>
</dbReference>
<dbReference type="OrthoDB" id="9150746at2"/>
<accession>A0A2C8F9Q9</accession>
<proteinExistence type="predicted"/>
<evidence type="ECO:0000256" key="1">
    <source>
        <dbReference type="ARBA" id="ARBA00022729"/>
    </source>
</evidence>
<protein>
    <submittedName>
        <fullName evidence="4">Putative ABC-type amino acid transport/signal transduction systems, periplasmic component/domain</fullName>
    </submittedName>
</protein>
<dbReference type="SUPFAM" id="SSF53850">
    <property type="entry name" value="Periplasmic binding protein-like II"/>
    <property type="match status" value="1"/>
</dbReference>
<feature type="domain" description="Solute-binding protein family 3/N-terminal" evidence="3">
    <location>
        <begin position="22"/>
        <end position="253"/>
    </location>
</feature>
<dbReference type="SMART" id="SM00062">
    <property type="entry name" value="PBPb"/>
    <property type="match status" value="1"/>
</dbReference>
<evidence type="ECO:0000313" key="5">
    <source>
        <dbReference type="Proteomes" id="UP000219215"/>
    </source>
</evidence>
<evidence type="ECO:0000259" key="3">
    <source>
        <dbReference type="SMART" id="SM00062"/>
    </source>
</evidence>
<name>A0A2C8F9Q9_9BACT</name>
<dbReference type="InterPro" id="IPR001638">
    <property type="entry name" value="Solute-binding_3/MltF_N"/>
</dbReference>
<evidence type="ECO:0000256" key="2">
    <source>
        <dbReference type="SAM" id="SignalP"/>
    </source>
</evidence>
<reference evidence="5" key="1">
    <citation type="submission" date="2017-09" db="EMBL/GenBank/DDBJ databases">
        <authorList>
            <person name="Regsiter A."/>
            <person name="William W."/>
        </authorList>
    </citation>
    <scope>NUCLEOTIDE SEQUENCE [LARGE SCALE GENOMIC DNA]</scope>
    <source>
        <strain evidence="5">500-1</strain>
    </source>
</reference>
<organism evidence="4 5">
    <name type="scientific">Pseudodesulfovibrio profundus</name>
    <dbReference type="NCBI Taxonomy" id="57320"/>
    <lineage>
        <taxon>Bacteria</taxon>
        <taxon>Pseudomonadati</taxon>
        <taxon>Thermodesulfobacteriota</taxon>
        <taxon>Desulfovibrionia</taxon>
        <taxon>Desulfovibrionales</taxon>
        <taxon>Desulfovibrionaceae</taxon>
    </lineage>
</organism>
<feature type="chain" id="PRO_5012316057" evidence="2">
    <location>
        <begin position="20"/>
        <end position="257"/>
    </location>
</feature>
<dbReference type="KEGG" id="pprf:DPRO_1873"/>
<dbReference type="RefSeq" id="WP_157917410.1">
    <property type="nucleotide sequence ID" value="NZ_LT907975.1"/>
</dbReference>
<feature type="signal peptide" evidence="2">
    <location>
        <begin position="1"/>
        <end position="19"/>
    </location>
</feature>
<keyword evidence="1 2" id="KW-0732">Signal</keyword>
<keyword evidence="5" id="KW-1185">Reference proteome</keyword>